<evidence type="ECO:0000313" key="2">
    <source>
        <dbReference type="Proteomes" id="UP000425960"/>
    </source>
</evidence>
<organism evidence="1 2">
    <name type="scientific">Desulfosarcina ovata subsp. sediminis</name>
    <dbReference type="NCBI Taxonomy" id="885957"/>
    <lineage>
        <taxon>Bacteria</taxon>
        <taxon>Pseudomonadati</taxon>
        <taxon>Thermodesulfobacteriota</taxon>
        <taxon>Desulfobacteria</taxon>
        <taxon>Desulfobacterales</taxon>
        <taxon>Desulfosarcinaceae</taxon>
        <taxon>Desulfosarcina</taxon>
    </lineage>
</organism>
<gene>
    <name evidence="1" type="ORF">DSCO28_36860</name>
</gene>
<evidence type="ECO:0000313" key="1">
    <source>
        <dbReference type="EMBL" id="BBO83120.1"/>
    </source>
</evidence>
<sequence>MRKVINKLRAEKTIIEMKKSQMQERQMEEIEDAYRTGTRIATKWIRGASYQEIKDAIKRPNANHDANYFSLMRSIYFTSIEKICPEESKRFKWVYNDAFLNGWREEVNNIWESIKDEVNR</sequence>
<proteinExistence type="predicted"/>
<name>A0A5K7ZSD2_9BACT</name>
<accession>A0A5K7ZSD2</accession>
<dbReference type="EMBL" id="AP021876">
    <property type="protein sequence ID" value="BBO83120.1"/>
    <property type="molecule type" value="Genomic_DNA"/>
</dbReference>
<reference evidence="1 2" key="1">
    <citation type="submission" date="2019-11" db="EMBL/GenBank/DDBJ databases">
        <title>Comparative genomics of hydrocarbon-degrading Desulfosarcina strains.</title>
        <authorList>
            <person name="Watanabe M."/>
            <person name="Kojima H."/>
            <person name="Fukui M."/>
        </authorList>
    </citation>
    <scope>NUCLEOTIDE SEQUENCE [LARGE SCALE GENOMIC DNA]</scope>
    <source>
        <strain evidence="1 2">28bB2T</strain>
    </source>
</reference>
<dbReference type="Proteomes" id="UP000425960">
    <property type="component" value="Chromosome"/>
</dbReference>
<dbReference type="KEGG" id="dov:DSCO28_36860"/>
<protein>
    <submittedName>
        <fullName evidence="1">Uncharacterized protein</fullName>
    </submittedName>
</protein>
<dbReference type="RefSeq" id="WP_155323409.1">
    <property type="nucleotide sequence ID" value="NZ_AP021876.1"/>
</dbReference>
<dbReference type="AlphaFoldDB" id="A0A5K7ZSD2"/>